<feature type="transmembrane region" description="Helical" evidence="1">
    <location>
        <begin position="329"/>
        <end position="346"/>
    </location>
</feature>
<feature type="transmembrane region" description="Helical" evidence="1">
    <location>
        <begin position="7"/>
        <end position="26"/>
    </location>
</feature>
<dbReference type="Proteomes" id="UP000176725">
    <property type="component" value="Unassembled WGS sequence"/>
</dbReference>
<evidence type="ECO:0008006" key="4">
    <source>
        <dbReference type="Google" id="ProtNLM"/>
    </source>
</evidence>
<dbReference type="AlphaFoldDB" id="A0A1F8BL78"/>
<gene>
    <name evidence="2" type="ORF">A2893_04205</name>
</gene>
<feature type="transmembrane region" description="Helical" evidence="1">
    <location>
        <begin position="130"/>
        <end position="146"/>
    </location>
</feature>
<evidence type="ECO:0000313" key="2">
    <source>
        <dbReference type="EMBL" id="OGM64827.1"/>
    </source>
</evidence>
<protein>
    <recommendedName>
        <fullName evidence="4">Glycosyltransferase RgtA/B/C/D-like domain-containing protein</fullName>
    </recommendedName>
</protein>
<feature type="transmembrane region" description="Helical" evidence="1">
    <location>
        <begin position="276"/>
        <end position="300"/>
    </location>
</feature>
<feature type="transmembrane region" description="Helical" evidence="1">
    <location>
        <begin position="307"/>
        <end position="323"/>
    </location>
</feature>
<organism evidence="2 3">
    <name type="scientific">Candidatus Woesebacteria bacterium RIFCSPLOWO2_01_FULL_39_25</name>
    <dbReference type="NCBI Taxonomy" id="1802521"/>
    <lineage>
        <taxon>Bacteria</taxon>
        <taxon>Candidatus Woeseibacteriota</taxon>
    </lineage>
</organism>
<comment type="caution">
    <text evidence="2">The sequence shown here is derived from an EMBL/GenBank/DDBJ whole genome shotgun (WGS) entry which is preliminary data.</text>
</comment>
<sequence length="383" mass="44052">MKLKKILSIVFISLLPTILLWIPFFVRLQSVWGIPIPPNGMGTIVANYDGPLYLVVAKTLYNPELVGNYEFGLPSQYYAAHFPLYPLLVRTFAPISGFPYSMLFVTLLSSIIATYFFYVFIQEFVKKENALWVTFIFALFPARWLVVRSVGSVEPLFLASIIASLHYFRKERYLLAGFWGAIAQITKSPAILLFIAYFLYLTLPKLKTLATITASKLATTVDFKKIFSICLIPIALLSVFIFYKIQLNDFLAYFHSGDNIHLFFPPFQIFNYSAPWVGTFWLEEVIFVYLFGILGLLKLIKMKETQIAWFVGIFFFSILFVSHRDLIRYSLPIVPFLFAAFSDTLVKKEFKLVMAILLIPIYLFSLSYISQNVMPISDWAPLL</sequence>
<keyword evidence="1" id="KW-0812">Transmembrane</keyword>
<dbReference type="EMBL" id="MGHH01000007">
    <property type="protein sequence ID" value="OGM64827.1"/>
    <property type="molecule type" value="Genomic_DNA"/>
</dbReference>
<keyword evidence="1" id="KW-1133">Transmembrane helix</keyword>
<proteinExistence type="predicted"/>
<evidence type="ECO:0000256" key="1">
    <source>
        <dbReference type="SAM" id="Phobius"/>
    </source>
</evidence>
<name>A0A1F8BL78_9BACT</name>
<feature type="transmembrane region" description="Helical" evidence="1">
    <location>
        <begin position="175"/>
        <end position="200"/>
    </location>
</feature>
<feature type="transmembrane region" description="Helical" evidence="1">
    <location>
        <begin position="98"/>
        <end position="118"/>
    </location>
</feature>
<accession>A0A1F8BL78</accession>
<feature type="transmembrane region" description="Helical" evidence="1">
    <location>
        <begin position="226"/>
        <end position="243"/>
    </location>
</feature>
<dbReference type="STRING" id="1802521.A2893_04205"/>
<feature type="transmembrane region" description="Helical" evidence="1">
    <location>
        <begin position="353"/>
        <end position="370"/>
    </location>
</feature>
<keyword evidence="1" id="KW-0472">Membrane</keyword>
<reference evidence="2 3" key="1">
    <citation type="journal article" date="2016" name="Nat. Commun.">
        <title>Thousands of microbial genomes shed light on interconnected biogeochemical processes in an aquifer system.</title>
        <authorList>
            <person name="Anantharaman K."/>
            <person name="Brown C.T."/>
            <person name="Hug L.A."/>
            <person name="Sharon I."/>
            <person name="Castelle C.J."/>
            <person name="Probst A.J."/>
            <person name="Thomas B.C."/>
            <person name="Singh A."/>
            <person name="Wilkins M.J."/>
            <person name="Karaoz U."/>
            <person name="Brodie E.L."/>
            <person name="Williams K.H."/>
            <person name="Hubbard S.S."/>
            <person name="Banfield J.F."/>
        </authorList>
    </citation>
    <scope>NUCLEOTIDE SEQUENCE [LARGE SCALE GENOMIC DNA]</scope>
</reference>
<evidence type="ECO:0000313" key="3">
    <source>
        <dbReference type="Proteomes" id="UP000176725"/>
    </source>
</evidence>